<gene>
    <name evidence="1" type="ORF">CR513_38699</name>
</gene>
<protein>
    <submittedName>
        <fullName evidence="1">Uncharacterized protein</fullName>
    </submittedName>
</protein>
<feature type="non-terminal residue" evidence="1">
    <location>
        <position position="1"/>
    </location>
</feature>
<dbReference type="Proteomes" id="UP000257109">
    <property type="component" value="Unassembled WGS sequence"/>
</dbReference>
<dbReference type="EMBL" id="QJKJ01008130">
    <property type="protein sequence ID" value="RDX80725.1"/>
    <property type="molecule type" value="Genomic_DNA"/>
</dbReference>
<keyword evidence="2" id="KW-1185">Reference proteome</keyword>
<comment type="caution">
    <text evidence="1">The sequence shown here is derived from an EMBL/GenBank/DDBJ whole genome shotgun (WGS) entry which is preliminary data.</text>
</comment>
<evidence type="ECO:0000313" key="1">
    <source>
        <dbReference type="EMBL" id="RDX80725.1"/>
    </source>
</evidence>
<proteinExistence type="predicted"/>
<name>A0A371FQV4_MUCPR</name>
<dbReference type="AlphaFoldDB" id="A0A371FQV4"/>
<evidence type="ECO:0000313" key="2">
    <source>
        <dbReference type="Proteomes" id="UP000257109"/>
    </source>
</evidence>
<accession>A0A371FQV4</accession>
<sequence length="158" mass="17418">MKLEAVGGNTYHFDNKGSTASRGMNGIVAADNQRFEGYMCVSTKQHATSIKQHAVSIKYKCHNARVESTDWSIGHHDKLAAVQRFWTENLTSVLGFADSSSVANSMLSVAHSTKMAEIDDCVPTVFDLADVVKIANSMTDVTDLTDWMRFRTKLPGSR</sequence>
<organism evidence="1 2">
    <name type="scientific">Mucuna pruriens</name>
    <name type="common">Velvet bean</name>
    <name type="synonym">Dolichos pruriens</name>
    <dbReference type="NCBI Taxonomy" id="157652"/>
    <lineage>
        <taxon>Eukaryota</taxon>
        <taxon>Viridiplantae</taxon>
        <taxon>Streptophyta</taxon>
        <taxon>Embryophyta</taxon>
        <taxon>Tracheophyta</taxon>
        <taxon>Spermatophyta</taxon>
        <taxon>Magnoliopsida</taxon>
        <taxon>eudicotyledons</taxon>
        <taxon>Gunneridae</taxon>
        <taxon>Pentapetalae</taxon>
        <taxon>rosids</taxon>
        <taxon>fabids</taxon>
        <taxon>Fabales</taxon>
        <taxon>Fabaceae</taxon>
        <taxon>Papilionoideae</taxon>
        <taxon>50 kb inversion clade</taxon>
        <taxon>NPAAA clade</taxon>
        <taxon>indigoferoid/millettioid clade</taxon>
        <taxon>Phaseoleae</taxon>
        <taxon>Mucuna</taxon>
    </lineage>
</organism>
<reference evidence="1" key="1">
    <citation type="submission" date="2018-05" db="EMBL/GenBank/DDBJ databases">
        <title>Draft genome of Mucuna pruriens seed.</title>
        <authorList>
            <person name="Nnadi N.E."/>
            <person name="Vos R."/>
            <person name="Hasami M.H."/>
            <person name="Devisetty U.K."/>
            <person name="Aguiy J.C."/>
        </authorList>
    </citation>
    <scope>NUCLEOTIDE SEQUENCE [LARGE SCALE GENOMIC DNA]</scope>
    <source>
        <strain evidence="1">JCA_2017</strain>
    </source>
</reference>